<accession>A0ABR7IFL9</accession>
<dbReference type="Proteomes" id="UP000649826">
    <property type="component" value="Unassembled WGS sequence"/>
</dbReference>
<dbReference type="EMBL" id="JACOQG010000003">
    <property type="protein sequence ID" value="MBC5778776.1"/>
    <property type="molecule type" value="Genomic_DNA"/>
</dbReference>
<reference evidence="1 2" key="1">
    <citation type="submission" date="2020-08" db="EMBL/GenBank/DDBJ databases">
        <title>Genome public.</title>
        <authorList>
            <person name="Liu C."/>
            <person name="Sun Q."/>
        </authorList>
    </citation>
    <scope>NUCLEOTIDE SEQUENCE [LARGE SCALE GENOMIC DNA]</scope>
    <source>
        <strain evidence="1 2">M29</strain>
    </source>
</reference>
<dbReference type="RefSeq" id="WP_019161909.1">
    <property type="nucleotide sequence ID" value="NZ_JACOQG010000003.1"/>
</dbReference>
<proteinExistence type="predicted"/>
<name>A0ABR7IFL9_9FIRM</name>
<comment type="caution">
    <text evidence="1">The sequence shown here is derived from an EMBL/GenBank/DDBJ whole genome shotgun (WGS) entry which is preliminary data.</text>
</comment>
<evidence type="ECO:0008006" key="3">
    <source>
        <dbReference type="Google" id="ProtNLM"/>
    </source>
</evidence>
<evidence type="ECO:0000313" key="2">
    <source>
        <dbReference type="Proteomes" id="UP000649826"/>
    </source>
</evidence>
<gene>
    <name evidence="1" type="ORF">H8Z82_03700</name>
</gene>
<keyword evidence="2" id="KW-1185">Reference proteome</keyword>
<protein>
    <recommendedName>
        <fullName evidence="3">DUF3791 domain-containing protein</fullName>
    </recommendedName>
</protein>
<organism evidence="1 2">
    <name type="scientific">Blautia difficilis</name>
    <dbReference type="NCBI Taxonomy" id="2763027"/>
    <lineage>
        <taxon>Bacteria</taxon>
        <taxon>Bacillati</taxon>
        <taxon>Bacillota</taxon>
        <taxon>Clostridia</taxon>
        <taxon>Lachnospirales</taxon>
        <taxon>Lachnospiraceae</taxon>
        <taxon>Blautia</taxon>
    </lineage>
</organism>
<evidence type="ECO:0000313" key="1">
    <source>
        <dbReference type="EMBL" id="MBC5778776.1"/>
    </source>
</evidence>
<sequence>MSEIYTFNGKDITMNVFIQIRAVVDIIKEARKIDFIEALGQFYHSNTYKTLQNTENGLWAESPEYIADCFFENRY</sequence>